<accession>A0A6A2YKL7</accession>
<protein>
    <submittedName>
        <fullName evidence="5">Acyltransferase-like protein</fullName>
    </submittedName>
</protein>
<dbReference type="CDD" id="cd07987">
    <property type="entry name" value="LPLAT_MGAT-like"/>
    <property type="match status" value="1"/>
</dbReference>
<sequence>MAATGSSPFLYIPFVKSTHANSGRYRCVSLHRPMAVSADQSSSPARVTMQNGISLDLGEKKRKEANEFISKIYSNPDEIPDEKGETLRDYLEECKDLMIEPKAGPPRWFTPLECGSYTSDSPLLLFLPGIDGMGFGLIKHNRKLGKIFDMWCLHIPVTDKTSFTDLVKLVEGTVRSECKRSPNRPIYIVGESLGACIALDVSARNPDIDLMLILANPATSFSRSQLQSLIPLLQFMPSQLLPYLPYMMNLASGLEFVLKFPFYMSIAIYLGDHLRMVLENTVKGLMPHQTIGELTQDLVAISSYLSVLADILPGETLVWKLQMLKSASATVNSHLHAVKAQALLLCSGKDQLFPSQEEAQRLYCRLPKCEIRTFEESGHFLFLEDDFDLVTTIKGASFYRHGKYLDYVSDYIPPTPYEFKKIYESYRMVFAVTSPVMLSTLEDGKVVRGLAGIPSVGPVLFVGYHMLLAFELAPLVLRFMMERNILLRGIAHPMMFNRFKEGKMLDLASFDTYRLMGAVPVSGPNFYKLLSSKSHALLYPGGVREALHRKGEEYKLFWPEQSEFVRMASRFGARIVPFGVVGEDDIGEVSQMFFSTVAYCFGAHE</sequence>
<evidence type="ECO:0000256" key="3">
    <source>
        <dbReference type="ARBA" id="ARBA00023315"/>
    </source>
</evidence>
<keyword evidence="3" id="KW-0012">Acyltransferase</keyword>
<dbReference type="PANTHER" id="PTHR22753:SF24">
    <property type="entry name" value="ESTERASE_LIPASE_THIOESTERASE FAMILY PROTEIN"/>
    <property type="match status" value="1"/>
</dbReference>
<feature type="domain" description="Serine aminopeptidase S33" evidence="4">
    <location>
        <begin position="162"/>
        <end position="386"/>
    </location>
</feature>
<gene>
    <name evidence="5" type="ORF">F3Y22_tig00111467pilonHSYRG00031</name>
</gene>
<dbReference type="GO" id="GO:0004144">
    <property type="term" value="F:diacylglycerol O-acyltransferase activity"/>
    <property type="evidence" value="ECO:0007669"/>
    <property type="project" value="UniProtKB-ARBA"/>
</dbReference>
<dbReference type="InterPro" id="IPR007130">
    <property type="entry name" value="DAGAT"/>
</dbReference>
<name>A0A6A2YKL7_HIBSY</name>
<evidence type="ECO:0000256" key="1">
    <source>
        <dbReference type="ARBA" id="ARBA00005420"/>
    </source>
</evidence>
<reference evidence="5" key="1">
    <citation type="submission" date="2019-09" db="EMBL/GenBank/DDBJ databases">
        <title>Draft genome information of white flower Hibiscus syriacus.</title>
        <authorList>
            <person name="Kim Y.-M."/>
        </authorList>
    </citation>
    <scope>NUCLEOTIDE SEQUENCE [LARGE SCALE GENOMIC DNA]</scope>
    <source>
        <strain evidence="5">YM2019G1</strain>
    </source>
</reference>
<dbReference type="InterPro" id="IPR022742">
    <property type="entry name" value="Hydrolase_4"/>
</dbReference>
<evidence type="ECO:0000313" key="5">
    <source>
        <dbReference type="EMBL" id="KAE8677934.1"/>
    </source>
</evidence>
<dbReference type="GO" id="GO:0019432">
    <property type="term" value="P:triglyceride biosynthetic process"/>
    <property type="evidence" value="ECO:0007669"/>
    <property type="project" value="UniProtKB-ARBA"/>
</dbReference>
<dbReference type="PANTHER" id="PTHR22753">
    <property type="entry name" value="TRANSMEMBRANE PROTEIN 68"/>
    <property type="match status" value="1"/>
</dbReference>
<dbReference type="InterPro" id="IPR029058">
    <property type="entry name" value="AB_hydrolase_fold"/>
</dbReference>
<evidence type="ECO:0000313" key="6">
    <source>
        <dbReference type="Proteomes" id="UP000436088"/>
    </source>
</evidence>
<dbReference type="Gene3D" id="3.40.50.1820">
    <property type="entry name" value="alpha/beta hydrolase"/>
    <property type="match status" value="1"/>
</dbReference>
<comment type="caution">
    <text evidence="5">The sequence shown here is derived from an EMBL/GenBank/DDBJ whole genome shotgun (WGS) entry which is preliminary data.</text>
</comment>
<evidence type="ECO:0000259" key="4">
    <source>
        <dbReference type="Pfam" id="PF12146"/>
    </source>
</evidence>
<keyword evidence="2" id="KW-0808">Transferase</keyword>
<dbReference type="GO" id="GO:0016020">
    <property type="term" value="C:membrane"/>
    <property type="evidence" value="ECO:0007669"/>
    <property type="project" value="TreeGrafter"/>
</dbReference>
<dbReference type="Pfam" id="PF03982">
    <property type="entry name" value="DAGAT"/>
    <property type="match status" value="1"/>
</dbReference>
<dbReference type="EMBL" id="VEPZ02001349">
    <property type="protein sequence ID" value="KAE8677934.1"/>
    <property type="molecule type" value="Genomic_DNA"/>
</dbReference>
<proteinExistence type="inferred from homology"/>
<comment type="similarity">
    <text evidence="1">Belongs to the diacylglycerol acyltransferase family.</text>
</comment>
<dbReference type="AlphaFoldDB" id="A0A6A2YKL7"/>
<keyword evidence="6" id="KW-1185">Reference proteome</keyword>
<dbReference type="Proteomes" id="UP000436088">
    <property type="component" value="Unassembled WGS sequence"/>
</dbReference>
<organism evidence="5 6">
    <name type="scientific">Hibiscus syriacus</name>
    <name type="common">Rose of Sharon</name>
    <dbReference type="NCBI Taxonomy" id="106335"/>
    <lineage>
        <taxon>Eukaryota</taxon>
        <taxon>Viridiplantae</taxon>
        <taxon>Streptophyta</taxon>
        <taxon>Embryophyta</taxon>
        <taxon>Tracheophyta</taxon>
        <taxon>Spermatophyta</taxon>
        <taxon>Magnoliopsida</taxon>
        <taxon>eudicotyledons</taxon>
        <taxon>Gunneridae</taxon>
        <taxon>Pentapetalae</taxon>
        <taxon>rosids</taxon>
        <taxon>malvids</taxon>
        <taxon>Malvales</taxon>
        <taxon>Malvaceae</taxon>
        <taxon>Malvoideae</taxon>
        <taxon>Hibiscus</taxon>
    </lineage>
</organism>
<dbReference type="SUPFAM" id="SSF53474">
    <property type="entry name" value="alpha/beta-Hydrolases"/>
    <property type="match status" value="1"/>
</dbReference>
<evidence type="ECO:0000256" key="2">
    <source>
        <dbReference type="ARBA" id="ARBA00022679"/>
    </source>
</evidence>
<dbReference type="Pfam" id="PF12146">
    <property type="entry name" value="Hydrolase_4"/>
    <property type="match status" value="1"/>
</dbReference>